<dbReference type="FunFam" id="2.70.50.50:FF:000001">
    <property type="entry name" value="Chitin-binding protein"/>
    <property type="match status" value="1"/>
</dbReference>
<reference evidence="5" key="1">
    <citation type="submission" date="2015-03" db="EMBL/GenBank/DDBJ databases">
        <title>MIGS Cultured Bacterial/Archaeal sample from Brevibacillus laterosporus.</title>
        <authorList>
            <person name="Zeng D."/>
            <person name="Zhu L."/>
            <person name="Dong G."/>
            <person name="Ye W."/>
            <person name="Ren D."/>
            <person name="Wu L."/>
            <person name="Xu J."/>
            <person name="Li G."/>
            <person name="Guo L."/>
        </authorList>
    </citation>
    <scope>NUCLEOTIDE SEQUENCE</scope>
    <source>
        <strain evidence="5">B9</strain>
    </source>
</reference>
<evidence type="ECO:0000256" key="3">
    <source>
        <dbReference type="ARBA" id="ARBA00022729"/>
    </source>
</evidence>
<evidence type="ECO:0000313" key="5">
    <source>
        <dbReference type="EMBL" id="AKF92516.1"/>
    </source>
</evidence>
<evidence type="ECO:0000256" key="2">
    <source>
        <dbReference type="ARBA" id="ARBA00022525"/>
    </source>
</evidence>
<dbReference type="InterPro" id="IPR014756">
    <property type="entry name" value="Ig_E-set"/>
</dbReference>
<dbReference type="InterPro" id="IPR004302">
    <property type="entry name" value="Cellulose/chitin-bd_N"/>
</dbReference>
<dbReference type="SUPFAM" id="SSF81296">
    <property type="entry name" value="E set domains"/>
    <property type="match status" value="1"/>
</dbReference>
<evidence type="ECO:0000256" key="1">
    <source>
        <dbReference type="ARBA" id="ARBA00004613"/>
    </source>
</evidence>
<accession>A0A0F6XYS1</accession>
<name>A0A0F6XYS1_BRELA</name>
<dbReference type="PANTHER" id="PTHR34823:SF1">
    <property type="entry name" value="CHITIN-BINDING TYPE-4 DOMAIN-CONTAINING PROTEIN"/>
    <property type="match status" value="1"/>
</dbReference>
<evidence type="ECO:0000259" key="4">
    <source>
        <dbReference type="Pfam" id="PF03067"/>
    </source>
</evidence>
<dbReference type="GO" id="GO:0005576">
    <property type="term" value="C:extracellular region"/>
    <property type="evidence" value="ECO:0007669"/>
    <property type="project" value="UniProtKB-SubCell"/>
</dbReference>
<gene>
    <name evidence="5" type="ORF">EX87_01595</name>
</gene>
<dbReference type="Pfam" id="PF03067">
    <property type="entry name" value="LPMO_10"/>
    <property type="match status" value="1"/>
</dbReference>
<comment type="subcellular location">
    <subcellularLocation>
        <location evidence="1">Secreted</location>
    </subcellularLocation>
</comment>
<keyword evidence="2" id="KW-0964">Secreted</keyword>
<sequence length="262" mass="29142">MTEQSVMSKMAIKVCVAFGLLVVVIAGAMFIAERVSAHGYVESPTSRAYMCKQGKNMNCGPIQYEPQSVEGEGAFPQSGPPDGQITGAGRYPELYTQTADRWKKVTMHSGENTFKWRLTASHSTREWKYYITKNGWNPNKPLARSDLDLVPFCYYYDGGNRPSTTVTHTCNVPTDHSGYHLILAVWEIADTTNAFYQVIDVNLVKSAATDEQVSIDVSKTAIAPQAPQMEKVSPIFSTIQQMKQGSILPRAHWFAGDQRALY</sequence>
<dbReference type="EMBL" id="CP011074">
    <property type="protein sequence ID" value="AKF92516.1"/>
    <property type="molecule type" value="Genomic_DNA"/>
</dbReference>
<protein>
    <submittedName>
        <fullName evidence="5">Chitin-binding protein</fullName>
    </submittedName>
</protein>
<organism evidence="5">
    <name type="scientific">Brevibacillus laterosporus</name>
    <name type="common">Bacillus laterosporus</name>
    <dbReference type="NCBI Taxonomy" id="1465"/>
    <lineage>
        <taxon>Bacteria</taxon>
        <taxon>Bacillati</taxon>
        <taxon>Bacillota</taxon>
        <taxon>Bacilli</taxon>
        <taxon>Bacillales</taxon>
        <taxon>Paenibacillaceae</taxon>
        <taxon>Brevibacillus</taxon>
    </lineage>
</organism>
<dbReference type="InterPro" id="IPR051024">
    <property type="entry name" value="GlcNAc_Chitin_IntDeg"/>
</dbReference>
<dbReference type="CDD" id="cd21177">
    <property type="entry name" value="LPMO_AA10"/>
    <property type="match status" value="1"/>
</dbReference>
<proteinExistence type="predicted"/>
<dbReference type="AlphaFoldDB" id="A0A0F6XYS1"/>
<dbReference type="Gene3D" id="2.70.50.50">
    <property type="entry name" value="chitin-binding protein cbp21"/>
    <property type="match status" value="1"/>
</dbReference>
<keyword evidence="3" id="KW-0732">Signal</keyword>
<feature type="domain" description="Chitin-binding type-4" evidence="4">
    <location>
        <begin position="38"/>
        <end position="201"/>
    </location>
</feature>
<dbReference type="PANTHER" id="PTHR34823">
    <property type="entry name" value="GLCNAC-BINDING PROTEIN A"/>
    <property type="match status" value="1"/>
</dbReference>